<dbReference type="Pfam" id="PF00067">
    <property type="entry name" value="p450"/>
    <property type="match status" value="2"/>
</dbReference>
<comment type="caution">
    <text evidence="10">The sequence shown here is derived from an EMBL/GenBank/DDBJ whole genome shotgun (WGS) entry which is preliminary data.</text>
</comment>
<keyword evidence="5 9" id="KW-0560">Oxidoreductase</keyword>
<keyword evidence="4 8" id="KW-0479">Metal-binding</keyword>
<dbReference type="PANTHER" id="PTHR46300">
    <property type="entry name" value="P450, PUTATIVE (EUROFUNG)-RELATED-RELATED"/>
    <property type="match status" value="1"/>
</dbReference>
<evidence type="ECO:0000256" key="1">
    <source>
        <dbReference type="ARBA" id="ARBA00001971"/>
    </source>
</evidence>
<dbReference type="GO" id="GO:0016705">
    <property type="term" value="F:oxidoreductase activity, acting on paired donors, with incorporation or reduction of molecular oxygen"/>
    <property type="evidence" value="ECO:0007669"/>
    <property type="project" value="InterPro"/>
</dbReference>
<organism evidence="10 11">
    <name type="scientific">Conoideocrella luteorostrata</name>
    <dbReference type="NCBI Taxonomy" id="1105319"/>
    <lineage>
        <taxon>Eukaryota</taxon>
        <taxon>Fungi</taxon>
        <taxon>Dikarya</taxon>
        <taxon>Ascomycota</taxon>
        <taxon>Pezizomycotina</taxon>
        <taxon>Sordariomycetes</taxon>
        <taxon>Hypocreomycetidae</taxon>
        <taxon>Hypocreales</taxon>
        <taxon>Clavicipitaceae</taxon>
        <taxon>Conoideocrella</taxon>
    </lineage>
</organism>
<comment type="similarity">
    <text evidence="2 9">Belongs to the cytochrome P450 family.</text>
</comment>
<dbReference type="InterPro" id="IPR001128">
    <property type="entry name" value="Cyt_P450"/>
</dbReference>
<dbReference type="GO" id="GO:0020037">
    <property type="term" value="F:heme binding"/>
    <property type="evidence" value="ECO:0007669"/>
    <property type="project" value="InterPro"/>
</dbReference>
<evidence type="ECO:0000256" key="8">
    <source>
        <dbReference type="PIRSR" id="PIRSR602401-1"/>
    </source>
</evidence>
<dbReference type="Proteomes" id="UP001251528">
    <property type="component" value="Unassembled WGS sequence"/>
</dbReference>
<evidence type="ECO:0000256" key="6">
    <source>
        <dbReference type="ARBA" id="ARBA00023004"/>
    </source>
</evidence>
<evidence type="ECO:0008006" key="12">
    <source>
        <dbReference type="Google" id="ProtNLM"/>
    </source>
</evidence>
<dbReference type="InterPro" id="IPR002401">
    <property type="entry name" value="Cyt_P450_E_grp-I"/>
</dbReference>
<sequence length="362" mass="41133">MPPGARGSVAFGNLTEWLHARNSGNTVSWLVKQARFGEFTTLSMGTKTWILLNSGRVVNEIIAKHASVTHERPHFPIAGDLVSRKKRLFLQKTDDWKEGRRFFHQLLLGASSKEHGQIVEAASVGFLRAYLDHPKAWYAHNYRYAVAIMHKILTNKPLEKSRAELDDLQRVTSTFLTAINSSFVEFFLKQLVSPDSSNFGDHAEADNPRMTINAWIMACLAHPAVMQKARAEIEQICGTDAHRLPTLEDMPSLLYMCAVVKEVLRWLDNKDGRHGVEQNLWQYAFSAGRRSCVGYKLAQKELFVAISRLLYCFDFWPAGEFNDMNLGAFNPGEPFPVEAKVRSPAYERLIRDQEAKYDVWGT</sequence>
<dbReference type="InterPro" id="IPR036396">
    <property type="entry name" value="Cyt_P450_sf"/>
</dbReference>
<dbReference type="PANTHER" id="PTHR46300:SF7">
    <property type="entry name" value="P450, PUTATIVE (EUROFUNG)-RELATED"/>
    <property type="match status" value="1"/>
</dbReference>
<gene>
    <name evidence="10" type="ORF">QQS21_010732</name>
</gene>
<dbReference type="EMBL" id="JASWJB010000324">
    <property type="protein sequence ID" value="KAK2591581.1"/>
    <property type="molecule type" value="Genomic_DNA"/>
</dbReference>
<keyword evidence="6 8" id="KW-0408">Iron</keyword>
<dbReference type="PRINTS" id="PR00385">
    <property type="entry name" value="P450"/>
</dbReference>
<dbReference type="GO" id="GO:0005506">
    <property type="term" value="F:iron ion binding"/>
    <property type="evidence" value="ECO:0007669"/>
    <property type="project" value="InterPro"/>
</dbReference>
<keyword evidence="7 9" id="KW-0503">Monooxygenase</keyword>
<evidence type="ECO:0000256" key="2">
    <source>
        <dbReference type="ARBA" id="ARBA00010617"/>
    </source>
</evidence>
<accession>A0AAJ0FP29</accession>
<dbReference type="InterPro" id="IPR017972">
    <property type="entry name" value="Cyt_P450_CS"/>
</dbReference>
<name>A0AAJ0FP29_9HYPO</name>
<keyword evidence="11" id="KW-1185">Reference proteome</keyword>
<dbReference type="Gene3D" id="1.10.630.10">
    <property type="entry name" value="Cytochrome P450"/>
    <property type="match status" value="3"/>
</dbReference>
<comment type="cofactor">
    <cofactor evidence="1 8">
        <name>heme</name>
        <dbReference type="ChEBI" id="CHEBI:30413"/>
    </cofactor>
</comment>
<evidence type="ECO:0000313" key="11">
    <source>
        <dbReference type="Proteomes" id="UP001251528"/>
    </source>
</evidence>
<dbReference type="AlphaFoldDB" id="A0AAJ0FP29"/>
<reference evidence="10" key="1">
    <citation type="submission" date="2023-06" db="EMBL/GenBank/DDBJ databases">
        <title>Conoideocrella luteorostrata (Hypocreales: Clavicipitaceae), a potential biocontrol fungus for elongate hemlock scale in United States Christmas tree production areas.</title>
        <authorList>
            <person name="Barrett H."/>
            <person name="Lovett B."/>
            <person name="Macias A.M."/>
            <person name="Stajich J.E."/>
            <person name="Kasson M.T."/>
        </authorList>
    </citation>
    <scope>NUCLEOTIDE SEQUENCE</scope>
    <source>
        <strain evidence="10">ARSEF 14590</strain>
    </source>
</reference>
<evidence type="ECO:0000256" key="7">
    <source>
        <dbReference type="ARBA" id="ARBA00023033"/>
    </source>
</evidence>
<feature type="binding site" description="axial binding residue" evidence="8">
    <location>
        <position position="292"/>
    </location>
    <ligand>
        <name>heme</name>
        <dbReference type="ChEBI" id="CHEBI:30413"/>
    </ligand>
    <ligandPart>
        <name>Fe</name>
        <dbReference type="ChEBI" id="CHEBI:18248"/>
    </ligandPart>
</feature>
<evidence type="ECO:0000256" key="3">
    <source>
        <dbReference type="ARBA" id="ARBA00022617"/>
    </source>
</evidence>
<evidence type="ECO:0000256" key="4">
    <source>
        <dbReference type="ARBA" id="ARBA00022723"/>
    </source>
</evidence>
<dbReference type="GO" id="GO:0004497">
    <property type="term" value="F:monooxygenase activity"/>
    <property type="evidence" value="ECO:0007669"/>
    <property type="project" value="UniProtKB-KW"/>
</dbReference>
<keyword evidence="3 8" id="KW-0349">Heme</keyword>
<dbReference type="PROSITE" id="PS00086">
    <property type="entry name" value="CYTOCHROME_P450"/>
    <property type="match status" value="1"/>
</dbReference>
<dbReference type="SUPFAM" id="SSF48264">
    <property type="entry name" value="Cytochrome P450"/>
    <property type="match status" value="1"/>
</dbReference>
<evidence type="ECO:0000256" key="9">
    <source>
        <dbReference type="RuleBase" id="RU000461"/>
    </source>
</evidence>
<dbReference type="PRINTS" id="PR00463">
    <property type="entry name" value="EP450I"/>
</dbReference>
<dbReference type="InterPro" id="IPR050364">
    <property type="entry name" value="Cytochrome_P450_fung"/>
</dbReference>
<evidence type="ECO:0000256" key="5">
    <source>
        <dbReference type="ARBA" id="ARBA00023002"/>
    </source>
</evidence>
<protein>
    <recommendedName>
        <fullName evidence="12">Cytochrome P450</fullName>
    </recommendedName>
</protein>
<evidence type="ECO:0000313" key="10">
    <source>
        <dbReference type="EMBL" id="KAK2591581.1"/>
    </source>
</evidence>
<proteinExistence type="inferred from homology"/>